<proteinExistence type="predicted"/>
<accession>A0A329KY45</accession>
<dbReference type="EMBL" id="QMEU01000001">
    <property type="protein sequence ID" value="RAV00674.1"/>
    <property type="molecule type" value="Genomic_DNA"/>
</dbReference>
<dbReference type="AlphaFoldDB" id="A0A329KY45"/>
<evidence type="ECO:0000313" key="1">
    <source>
        <dbReference type="EMBL" id="RAV00674.1"/>
    </source>
</evidence>
<name>A0A329KY45_9MYCO</name>
<dbReference type="Proteomes" id="UP000250347">
    <property type="component" value="Unassembled WGS sequence"/>
</dbReference>
<sequence>MIDPTAALDFATKHHVVAQRILRDCDDADLSQLAFDLLNLYAVVAKRLHSEIGWVTIVSALHDVREYANDPNDRHAGALILAHSMAADARGVDADLREIGMEELAKRFTVINATDRTLATITAIPIVWQRLLPVLTTPAGIDLLERFSIELQRDES</sequence>
<evidence type="ECO:0000313" key="2">
    <source>
        <dbReference type="Proteomes" id="UP000250347"/>
    </source>
</evidence>
<protein>
    <submittedName>
        <fullName evidence="1">Uncharacterized protein</fullName>
    </submittedName>
</protein>
<organism evidence="1 2">
    <name type="scientific">Mycobacterium colombiense</name>
    <dbReference type="NCBI Taxonomy" id="339268"/>
    <lineage>
        <taxon>Bacteria</taxon>
        <taxon>Bacillati</taxon>
        <taxon>Actinomycetota</taxon>
        <taxon>Actinomycetes</taxon>
        <taxon>Mycobacteriales</taxon>
        <taxon>Mycobacteriaceae</taxon>
        <taxon>Mycobacterium</taxon>
        <taxon>Mycobacterium avium complex (MAC)</taxon>
    </lineage>
</organism>
<reference evidence="1 2" key="1">
    <citation type="submission" date="2018-06" db="EMBL/GenBank/DDBJ databases">
        <title>NTM in soil in Japan.</title>
        <authorList>
            <person name="Ohya K."/>
        </authorList>
    </citation>
    <scope>NUCLEOTIDE SEQUENCE [LARGE SCALE GENOMIC DNA]</scope>
    <source>
        <strain evidence="1 2">GF76</strain>
    </source>
</reference>
<gene>
    <name evidence="1" type="ORF">DQP58_00090</name>
</gene>
<dbReference type="RefSeq" id="WP_112706504.1">
    <property type="nucleotide sequence ID" value="NZ_QMEU01000001.1"/>
</dbReference>
<comment type="caution">
    <text evidence="1">The sequence shown here is derived from an EMBL/GenBank/DDBJ whole genome shotgun (WGS) entry which is preliminary data.</text>
</comment>